<dbReference type="PANTHER" id="PTHR11461:SF211">
    <property type="entry name" value="GH10112P-RELATED"/>
    <property type="match status" value="1"/>
</dbReference>
<dbReference type="InterPro" id="IPR036186">
    <property type="entry name" value="Serpin_sf"/>
</dbReference>
<proteinExistence type="inferred from homology"/>
<evidence type="ECO:0000256" key="5">
    <source>
        <dbReference type="PROSITE-ProRule" id="PRU00228"/>
    </source>
</evidence>
<comment type="similarity">
    <text evidence="1 6">Belongs to the serpin family.</text>
</comment>
<protein>
    <recommendedName>
        <fullName evidence="7">ZZ-type domain-containing protein</fullName>
    </recommendedName>
</protein>
<gene>
    <name evidence="8" type="ORF">GSTUAT00008196001</name>
</gene>
<organism evidence="8 9">
    <name type="scientific">Tuber aestivum</name>
    <name type="common">summer truffle</name>
    <dbReference type="NCBI Taxonomy" id="59557"/>
    <lineage>
        <taxon>Eukaryota</taxon>
        <taxon>Fungi</taxon>
        <taxon>Dikarya</taxon>
        <taxon>Ascomycota</taxon>
        <taxon>Pezizomycotina</taxon>
        <taxon>Pezizomycetes</taxon>
        <taxon>Pezizales</taxon>
        <taxon>Tuberaceae</taxon>
        <taxon>Tuber</taxon>
    </lineage>
</organism>
<dbReference type="AlphaFoldDB" id="A0A292PLP2"/>
<dbReference type="PANTHER" id="PTHR11461">
    <property type="entry name" value="SERINE PROTEASE INHIBITOR, SERPIN"/>
    <property type="match status" value="1"/>
</dbReference>
<evidence type="ECO:0000256" key="4">
    <source>
        <dbReference type="ARBA" id="ARBA00022833"/>
    </source>
</evidence>
<dbReference type="SUPFAM" id="SSF57850">
    <property type="entry name" value="RING/U-box"/>
    <property type="match status" value="1"/>
</dbReference>
<dbReference type="PROSITE" id="PS01357">
    <property type="entry name" value="ZF_ZZ_1"/>
    <property type="match status" value="1"/>
</dbReference>
<dbReference type="SMART" id="SM00291">
    <property type="entry name" value="ZnF_ZZ"/>
    <property type="match status" value="1"/>
</dbReference>
<evidence type="ECO:0000256" key="6">
    <source>
        <dbReference type="RuleBase" id="RU000411"/>
    </source>
</evidence>
<evidence type="ECO:0000313" key="8">
    <source>
        <dbReference type="EMBL" id="CUS07691.1"/>
    </source>
</evidence>
<dbReference type="Pfam" id="PF00569">
    <property type="entry name" value="ZZ"/>
    <property type="match status" value="1"/>
</dbReference>
<dbReference type="Proteomes" id="UP001412239">
    <property type="component" value="Unassembled WGS sequence"/>
</dbReference>
<feature type="non-terminal residue" evidence="8">
    <location>
        <position position="516"/>
    </location>
</feature>
<evidence type="ECO:0000256" key="2">
    <source>
        <dbReference type="ARBA" id="ARBA00022723"/>
    </source>
</evidence>
<dbReference type="EMBL" id="LN891181">
    <property type="protein sequence ID" value="CUS07691.1"/>
    <property type="molecule type" value="Genomic_DNA"/>
</dbReference>
<dbReference type="InterPro" id="IPR043145">
    <property type="entry name" value="Znf_ZZ_sf"/>
</dbReference>
<dbReference type="Gene3D" id="2.30.39.10">
    <property type="entry name" value="Alpha-1-antitrypsin, domain 1"/>
    <property type="match status" value="1"/>
</dbReference>
<dbReference type="InterPro" id="IPR000215">
    <property type="entry name" value="Serpin_fam"/>
</dbReference>
<feature type="domain" description="ZZ-type" evidence="7">
    <location>
        <begin position="56"/>
        <end position="111"/>
    </location>
</feature>
<dbReference type="SUPFAM" id="SSF56574">
    <property type="entry name" value="Serpins"/>
    <property type="match status" value="1"/>
</dbReference>
<sequence length="516" mass="56130">AVGDSGLSAPPSHPPHPLRINPTSKLILEIINCPSPLTKIRAFVMDTPGRPTLAQHPGIVCDGCDRRLLGPRYKCVQCADYDLCAICENELSEQKFHPTGHIFVKIRSSSGPDFPEMAFAGPIIPSAHPLPRAVVGHGVDMVAAVNSFGFNLHRALDGQTICPANVFSALLMAANGAGGGTLAAILKVLNLPLVGVDELLGLNAQHAQLESHILGGAGGGGMDVKIASSIWYHRGLQPLPRFVETMRAYFSSSSGPIDAAGINEFIRARTLGRIATNYSPASFKDSTLVLIACFFFKAAWEIPFVRADSQSSRFRHFSGGYEYYTRMHLTAHFDYLEGEAVQVVFLNYKAPTENPHYQWAAAVLLPKSPTRIALQEVLGSLNPDSWAELRNNVRRAKVRLSLPRFEIREEIDLTEVLTQKDSPVDIRPAFASAAEFPGFNGTSTKVSSVDHMTLLKVDELGSEVAAATVVRTTFGAAQEKVHEMFVDRPFLFLVFERGSGLVVCSSLVESVQRPDI</sequence>
<feature type="non-terminal residue" evidence="8">
    <location>
        <position position="1"/>
    </location>
</feature>
<dbReference type="SMART" id="SM00093">
    <property type="entry name" value="SERPIN"/>
    <property type="match status" value="1"/>
</dbReference>
<evidence type="ECO:0000256" key="3">
    <source>
        <dbReference type="ARBA" id="ARBA00022771"/>
    </source>
</evidence>
<dbReference type="Pfam" id="PF00079">
    <property type="entry name" value="Serpin"/>
    <property type="match status" value="1"/>
</dbReference>
<dbReference type="GO" id="GO:0004867">
    <property type="term" value="F:serine-type endopeptidase inhibitor activity"/>
    <property type="evidence" value="ECO:0007669"/>
    <property type="project" value="InterPro"/>
</dbReference>
<dbReference type="InterPro" id="IPR000433">
    <property type="entry name" value="Znf_ZZ"/>
</dbReference>
<keyword evidence="9" id="KW-1185">Reference proteome</keyword>
<keyword evidence="4" id="KW-0862">Zinc</keyword>
<evidence type="ECO:0000313" key="9">
    <source>
        <dbReference type="Proteomes" id="UP001412239"/>
    </source>
</evidence>
<name>A0A292PLP2_9PEZI</name>
<dbReference type="Gene3D" id="3.30.497.10">
    <property type="entry name" value="Antithrombin, subunit I, domain 2"/>
    <property type="match status" value="1"/>
</dbReference>
<dbReference type="Gene3D" id="3.30.60.90">
    <property type="match status" value="1"/>
</dbReference>
<dbReference type="InterPro" id="IPR042178">
    <property type="entry name" value="Serpin_sf_1"/>
</dbReference>
<dbReference type="GO" id="GO:0008270">
    <property type="term" value="F:zinc ion binding"/>
    <property type="evidence" value="ECO:0007669"/>
    <property type="project" value="UniProtKB-KW"/>
</dbReference>
<keyword evidence="3 5" id="KW-0863">Zinc-finger</keyword>
<accession>A0A292PLP2</accession>
<evidence type="ECO:0000256" key="1">
    <source>
        <dbReference type="ARBA" id="ARBA00009500"/>
    </source>
</evidence>
<dbReference type="CDD" id="cd02340">
    <property type="entry name" value="ZZ_NBR1_like"/>
    <property type="match status" value="1"/>
</dbReference>
<keyword evidence="2" id="KW-0479">Metal-binding</keyword>
<dbReference type="InterPro" id="IPR042185">
    <property type="entry name" value="Serpin_sf_2"/>
</dbReference>
<dbReference type="PROSITE" id="PS50135">
    <property type="entry name" value="ZF_ZZ_2"/>
    <property type="match status" value="1"/>
</dbReference>
<dbReference type="InterPro" id="IPR023796">
    <property type="entry name" value="Serpin_dom"/>
</dbReference>
<reference evidence="8" key="1">
    <citation type="submission" date="2015-10" db="EMBL/GenBank/DDBJ databases">
        <authorList>
            <person name="Regsiter A."/>
            <person name="william w."/>
        </authorList>
    </citation>
    <scope>NUCLEOTIDE SEQUENCE</scope>
    <source>
        <strain evidence="8">Montdore</strain>
    </source>
</reference>
<evidence type="ECO:0000259" key="7">
    <source>
        <dbReference type="PROSITE" id="PS50135"/>
    </source>
</evidence>